<proteinExistence type="predicted"/>
<protein>
    <submittedName>
        <fullName evidence="3">DUF3048 domain-containing protein</fullName>
    </submittedName>
</protein>
<gene>
    <name evidence="3" type="ORF">P9B03_14830</name>
</gene>
<keyword evidence="4" id="KW-1185">Reference proteome</keyword>
<dbReference type="Gene3D" id="3.50.90.10">
    <property type="entry name" value="YerB-like"/>
    <property type="match status" value="1"/>
</dbReference>
<sequence>MDIKFKLLASLSALFIIAGCGNKAEEKPQEEEQEIIEDVIDEEEPAEEVAEFPFTTPFTGEGITEEVTQRPILVTINNHPAARPQSGLAAADVVYEMLAEGDVTRFLALYQSTIPEQIGPIRSARSYFIDVAKGLDAFYIAHGYSPEAKSMLANGVVSNINGMHYDGTYFKRSSNRVAPHNSYISGENVLAGAEKVDASMDYSKKVLYTFYRDEESAKIGIRANEATVRYSQSSSFNSTYVYDEETEQYKRFSANVVTTDYLTGEEIQLSNILFFEMPHRIIDSVGRRDIDISAGGNAYIFQHGMMREIKWKNVDGLLVPIEEDGSEVKLVQGRSWVHFVPTTPGLASVVTYSE</sequence>
<dbReference type="AlphaFoldDB" id="A0AAW9NX85"/>
<dbReference type="Pfam" id="PF11258">
    <property type="entry name" value="DUF3048"/>
    <property type="match status" value="1"/>
</dbReference>
<evidence type="ECO:0000313" key="3">
    <source>
        <dbReference type="EMBL" id="MEC1179771.1"/>
    </source>
</evidence>
<dbReference type="InterPro" id="IPR021416">
    <property type="entry name" value="DUF3048_N"/>
</dbReference>
<feature type="domain" description="DUF3048" evidence="2">
    <location>
        <begin position="227"/>
        <end position="337"/>
    </location>
</feature>
<reference evidence="3 4" key="1">
    <citation type="submission" date="2023-03" db="EMBL/GenBank/DDBJ databases">
        <title>Bacillus Genome Sequencing.</title>
        <authorList>
            <person name="Dunlap C."/>
        </authorList>
    </citation>
    <scope>NUCLEOTIDE SEQUENCE [LARGE SCALE GENOMIC DNA]</scope>
    <source>
        <strain evidence="3 4">B-59205</strain>
    </source>
</reference>
<dbReference type="EMBL" id="JARSFG010000019">
    <property type="protein sequence ID" value="MEC1179771.1"/>
    <property type="molecule type" value="Genomic_DNA"/>
</dbReference>
<dbReference type="RefSeq" id="WP_326124260.1">
    <property type="nucleotide sequence ID" value="NZ_JARSFG010000019.1"/>
</dbReference>
<dbReference type="InterPro" id="IPR023158">
    <property type="entry name" value="YerB-like_sf"/>
</dbReference>
<organism evidence="3 4">
    <name type="scientific">Metasolibacillus meyeri</name>
    <dbReference type="NCBI Taxonomy" id="1071052"/>
    <lineage>
        <taxon>Bacteria</taxon>
        <taxon>Bacillati</taxon>
        <taxon>Bacillota</taxon>
        <taxon>Bacilli</taxon>
        <taxon>Bacillales</taxon>
        <taxon>Caryophanaceae</taxon>
        <taxon>Metasolibacillus</taxon>
    </lineage>
</organism>
<name>A0AAW9NX85_9BACL</name>
<dbReference type="Proteomes" id="UP001344888">
    <property type="component" value="Unassembled WGS sequence"/>
</dbReference>
<accession>A0AAW9NX85</accession>
<dbReference type="InterPro" id="IPR035328">
    <property type="entry name" value="DUF3048_C"/>
</dbReference>
<evidence type="ECO:0000259" key="2">
    <source>
        <dbReference type="Pfam" id="PF17479"/>
    </source>
</evidence>
<dbReference type="Pfam" id="PF17479">
    <property type="entry name" value="DUF3048_C"/>
    <property type="match status" value="1"/>
</dbReference>
<dbReference type="SUPFAM" id="SSF159774">
    <property type="entry name" value="YerB-like"/>
    <property type="match status" value="1"/>
</dbReference>
<evidence type="ECO:0000259" key="1">
    <source>
        <dbReference type="Pfam" id="PF11258"/>
    </source>
</evidence>
<feature type="domain" description="DUF3048" evidence="1">
    <location>
        <begin position="58"/>
        <end position="197"/>
    </location>
</feature>
<evidence type="ECO:0000313" key="4">
    <source>
        <dbReference type="Proteomes" id="UP001344888"/>
    </source>
</evidence>
<dbReference type="PROSITE" id="PS51257">
    <property type="entry name" value="PROKAR_LIPOPROTEIN"/>
    <property type="match status" value="1"/>
</dbReference>
<comment type="caution">
    <text evidence="3">The sequence shown here is derived from an EMBL/GenBank/DDBJ whole genome shotgun (WGS) entry which is preliminary data.</text>
</comment>